<dbReference type="Gene3D" id="2.60.40.730">
    <property type="entry name" value="SOR catalytic domain"/>
    <property type="match status" value="1"/>
</dbReference>
<dbReference type="Proteomes" id="UP000006002">
    <property type="component" value="Unassembled WGS sequence"/>
</dbReference>
<dbReference type="EMBL" id="AAVO02000002">
    <property type="protein sequence ID" value="EDM88580.1"/>
    <property type="molecule type" value="Genomic_DNA"/>
</dbReference>
<dbReference type="eggNOG" id="COG2033">
    <property type="taxonomic scope" value="Bacteria"/>
</dbReference>
<dbReference type="GO" id="GO:0005506">
    <property type="term" value="F:iron ion binding"/>
    <property type="evidence" value="ECO:0007669"/>
    <property type="project" value="InterPro"/>
</dbReference>
<comment type="caution">
    <text evidence="2">The sequence shown here is derived from an EMBL/GenBank/DDBJ whole genome shotgun (WGS) entry which is preliminary data.</text>
</comment>
<feature type="domain" description="Desulfoferrodoxin ferrous iron-binding" evidence="1">
    <location>
        <begin position="10"/>
        <end position="62"/>
    </location>
</feature>
<accession>A5ZNY4</accession>
<proteinExistence type="predicted"/>
<name>A5ZNY4_9FIRM</name>
<reference evidence="2 3" key="1">
    <citation type="submission" date="2007-03" db="EMBL/GenBank/DDBJ databases">
        <authorList>
            <person name="Fulton L."/>
            <person name="Clifton S."/>
            <person name="Fulton B."/>
            <person name="Xu J."/>
            <person name="Minx P."/>
            <person name="Pepin K.H."/>
            <person name="Johnson M."/>
            <person name="Thiruvilangam P."/>
            <person name="Bhonagiri V."/>
            <person name="Nash W.E."/>
            <person name="Mardis E.R."/>
            <person name="Wilson R.K."/>
        </authorList>
    </citation>
    <scope>NUCLEOTIDE SEQUENCE [LARGE SCALE GENOMIC DNA]</scope>
    <source>
        <strain evidence="2 3">ATCC 29174</strain>
    </source>
</reference>
<sequence length="63" mass="7169">MQELKAGVTDAAVEKHVPVYTIEGSHVHVVFGETKHPMIEEHFIEWITLNTNQGIYRKQLNPG</sequence>
<organism evidence="2 3">
    <name type="scientific">Blautia obeum ATCC 29174</name>
    <dbReference type="NCBI Taxonomy" id="411459"/>
    <lineage>
        <taxon>Bacteria</taxon>
        <taxon>Bacillati</taxon>
        <taxon>Bacillota</taxon>
        <taxon>Clostridia</taxon>
        <taxon>Lachnospirales</taxon>
        <taxon>Lachnospiraceae</taxon>
        <taxon>Blautia</taxon>
    </lineage>
</organism>
<reference evidence="2 3" key="2">
    <citation type="submission" date="2007-04" db="EMBL/GenBank/DDBJ databases">
        <title>Draft genome sequence of Ruminococcus obeum (ATCC 29174).</title>
        <authorList>
            <person name="Sudarsanam P."/>
            <person name="Ley R."/>
            <person name="Guruge J."/>
            <person name="Turnbaugh P.J."/>
            <person name="Mahowald M."/>
            <person name="Liep D."/>
            <person name="Gordon J."/>
        </authorList>
    </citation>
    <scope>NUCLEOTIDE SEQUENCE [LARGE SCALE GENOMIC DNA]</scope>
    <source>
        <strain evidence="2 3">ATCC 29174</strain>
    </source>
</reference>
<evidence type="ECO:0000259" key="1">
    <source>
        <dbReference type="Pfam" id="PF01880"/>
    </source>
</evidence>
<evidence type="ECO:0000313" key="2">
    <source>
        <dbReference type="EMBL" id="EDM88580.1"/>
    </source>
</evidence>
<dbReference type="InterPro" id="IPR036073">
    <property type="entry name" value="Desulfoferrodoxin_Fe-bd_dom_sf"/>
</dbReference>
<dbReference type="GO" id="GO:0016491">
    <property type="term" value="F:oxidoreductase activity"/>
    <property type="evidence" value="ECO:0007669"/>
    <property type="project" value="InterPro"/>
</dbReference>
<protein>
    <submittedName>
        <fullName evidence="2">Superoxide reductase</fullName>
    </submittedName>
</protein>
<dbReference type="AlphaFoldDB" id="A5ZNY4"/>
<dbReference type="SUPFAM" id="SSF49367">
    <property type="entry name" value="Superoxide reductase-like"/>
    <property type="match status" value="1"/>
</dbReference>
<gene>
    <name evidence="2" type="ORF">RUMOBE_00701</name>
</gene>
<dbReference type="Pfam" id="PF01880">
    <property type="entry name" value="Desulfoferrodox"/>
    <property type="match status" value="1"/>
</dbReference>
<evidence type="ECO:0000313" key="3">
    <source>
        <dbReference type="Proteomes" id="UP000006002"/>
    </source>
</evidence>
<dbReference type="HOGENOM" id="CLU_118960_1_1_9"/>
<dbReference type="InterPro" id="IPR002742">
    <property type="entry name" value="Desulfoferrodoxin_Fe-bd_dom"/>
</dbReference>